<dbReference type="Gene3D" id="3.40.50.2000">
    <property type="entry name" value="Glycogen Phosphorylase B"/>
    <property type="match status" value="2"/>
</dbReference>
<gene>
    <name evidence="3" type="ORF">LUZ61_006507</name>
</gene>
<proteinExistence type="inferred from homology"/>
<protein>
    <recommendedName>
        <fullName evidence="5">Glycosyltransferase</fullName>
    </recommendedName>
</protein>
<sequence length="487" mass="53371">MSKAKEPPTSASPPGLRIIFFPLPAPGHVIPMVDMAKIFTKHGAECTLILTPLNTARFESTINRSGLHLITFKSPSETGLPAGCESSDVLPSRDLLGHFRKVMDLLEQPFRELLRANPPDAVVSDSMLPWTAIASAELNIPRYLCPGVGCFALSVERSILFNRPRHNVISDSDPFLVPGLPHQIYLTKSQLAQTTLPDGNLMDIYMRGLEAEKFTAGYVVNTFYELESTYIKHCEKDTGQPIFHVGPVCLGGVSKEDLGERGRGKELAAESERLLRWLDGRPAHSVVYVSFGSLSWLPKEQLREIGFGLIDSGVPFIWAVGGGDGSDEVADEVAAAAPETGQVIRGWAPQFAILGHMAVGTFLTHCGWGAMTEAAAVGKLMLTWPLCSNEFYNEKLVVQVARIGEPMGAERGYVWGEERTGVVLNRERVAEKIRWAHGAGAEAMRKRAWEIGLEVRHCGGKGGSSYACVESMMDDIRKRNMGHRIAY</sequence>
<dbReference type="Proteomes" id="UP001210211">
    <property type="component" value="Unassembled WGS sequence"/>
</dbReference>
<keyword evidence="4" id="KW-1185">Reference proteome</keyword>
<organism evidence="3 4">
    <name type="scientific">Rhynchospora tenuis</name>
    <dbReference type="NCBI Taxonomy" id="198213"/>
    <lineage>
        <taxon>Eukaryota</taxon>
        <taxon>Viridiplantae</taxon>
        <taxon>Streptophyta</taxon>
        <taxon>Embryophyta</taxon>
        <taxon>Tracheophyta</taxon>
        <taxon>Spermatophyta</taxon>
        <taxon>Magnoliopsida</taxon>
        <taxon>Liliopsida</taxon>
        <taxon>Poales</taxon>
        <taxon>Cyperaceae</taxon>
        <taxon>Cyperoideae</taxon>
        <taxon>Rhynchosporeae</taxon>
        <taxon>Rhynchospora</taxon>
    </lineage>
</organism>
<evidence type="ECO:0000313" key="3">
    <source>
        <dbReference type="EMBL" id="KAJ3702802.1"/>
    </source>
</evidence>
<dbReference type="SUPFAM" id="SSF53756">
    <property type="entry name" value="UDP-Glycosyltransferase/glycogen phosphorylase"/>
    <property type="match status" value="1"/>
</dbReference>
<dbReference type="PANTHER" id="PTHR48047:SF53">
    <property type="entry name" value="GLYCOSYLTRANSFERASE"/>
    <property type="match status" value="1"/>
</dbReference>
<name>A0AAD5ZRR9_9POAL</name>
<dbReference type="InterPro" id="IPR002213">
    <property type="entry name" value="UDP_glucos_trans"/>
</dbReference>
<comment type="similarity">
    <text evidence="1">Belongs to the UDP-glycosyltransferase family.</text>
</comment>
<dbReference type="EMBL" id="JAMRDG010000001">
    <property type="protein sequence ID" value="KAJ3702802.1"/>
    <property type="molecule type" value="Genomic_DNA"/>
</dbReference>
<dbReference type="CDD" id="cd03784">
    <property type="entry name" value="GT1_Gtf-like"/>
    <property type="match status" value="1"/>
</dbReference>
<evidence type="ECO:0000313" key="4">
    <source>
        <dbReference type="Proteomes" id="UP001210211"/>
    </source>
</evidence>
<keyword evidence="2" id="KW-0808">Transferase</keyword>
<comment type="caution">
    <text evidence="3">The sequence shown here is derived from an EMBL/GenBank/DDBJ whole genome shotgun (WGS) entry which is preliminary data.</text>
</comment>
<evidence type="ECO:0000256" key="1">
    <source>
        <dbReference type="ARBA" id="ARBA00009995"/>
    </source>
</evidence>
<evidence type="ECO:0000256" key="2">
    <source>
        <dbReference type="ARBA" id="ARBA00022679"/>
    </source>
</evidence>
<evidence type="ECO:0008006" key="5">
    <source>
        <dbReference type="Google" id="ProtNLM"/>
    </source>
</evidence>
<dbReference type="Pfam" id="PF00201">
    <property type="entry name" value="UDPGT"/>
    <property type="match status" value="1"/>
</dbReference>
<reference evidence="3 4" key="1">
    <citation type="journal article" date="2022" name="Cell">
        <title>Repeat-based holocentromeres influence genome architecture and karyotype evolution.</title>
        <authorList>
            <person name="Hofstatter P.G."/>
            <person name="Thangavel G."/>
            <person name="Lux T."/>
            <person name="Neumann P."/>
            <person name="Vondrak T."/>
            <person name="Novak P."/>
            <person name="Zhang M."/>
            <person name="Costa L."/>
            <person name="Castellani M."/>
            <person name="Scott A."/>
            <person name="Toegelov H."/>
            <person name="Fuchs J."/>
            <person name="Mata-Sucre Y."/>
            <person name="Dias Y."/>
            <person name="Vanzela A.L.L."/>
            <person name="Huettel B."/>
            <person name="Almeida C.C.S."/>
            <person name="Simkova H."/>
            <person name="Souza G."/>
            <person name="Pedrosa-Harand A."/>
            <person name="Macas J."/>
            <person name="Mayer K.F.X."/>
            <person name="Houben A."/>
            <person name="Marques A."/>
        </authorList>
    </citation>
    <scope>NUCLEOTIDE SEQUENCE [LARGE SCALE GENOMIC DNA]</scope>
    <source>
        <strain evidence="3">RhyTen1mFocal</strain>
    </source>
</reference>
<dbReference type="GO" id="GO:0035251">
    <property type="term" value="F:UDP-glucosyltransferase activity"/>
    <property type="evidence" value="ECO:0007669"/>
    <property type="project" value="TreeGrafter"/>
</dbReference>
<dbReference type="PANTHER" id="PTHR48047">
    <property type="entry name" value="GLYCOSYLTRANSFERASE"/>
    <property type="match status" value="1"/>
</dbReference>
<dbReference type="AlphaFoldDB" id="A0AAD5ZRR9"/>
<accession>A0AAD5ZRR9</accession>